<dbReference type="CDD" id="cd09854">
    <property type="entry name" value="PIN_VapC-like"/>
    <property type="match status" value="1"/>
</dbReference>
<evidence type="ECO:0000313" key="3">
    <source>
        <dbReference type="Proteomes" id="UP000244066"/>
    </source>
</evidence>
<feature type="domain" description="PIN" evidence="1">
    <location>
        <begin position="9"/>
        <end position="133"/>
    </location>
</feature>
<dbReference type="PANTHER" id="PTHR38826">
    <property type="entry name" value="RIBONUCLEASE VAPC13"/>
    <property type="match status" value="1"/>
</dbReference>
<dbReference type="AlphaFoldDB" id="A0A2R7YAG1"/>
<comment type="caution">
    <text evidence="2">The sequence shown here is derived from an EMBL/GenBank/DDBJ whole genome shotgun (WGS) entry which is preliminary data.</text>
</comment>
<dbReference type="InterPro" id="IPR052106">
    <property type="entry name" value="PINc/VapC_TA"/>
</dbReference>
<dbReference type="InterPro" id="IPR002716">
    <property type="entry name" value="PIN_dom"/>
</dbReference>
<dbReference type="EMBL" id="NDWU01000001">
    <property type="protein sequence ID" value="PUA34299.1"/>
    <property type="molecule type" value="Genomic_DNA"/>
</dbReference>
<evidence type="ECO:0000313" key="2">
    <source>
        <dbReference type="EMBL" id="PUA34299.1"/>
    </source>
</evidence>
<evidence type="ECO:0000259" key="1">
    <source>
        <dbReference type="Pfam" id="PF01850"/>
    </source>
</evidence>
<proteinExistence type="predicted"/>
<dbReference type="SUPFAM" id="SSF88723">
    <property type="entry name" value="PIN domain-like"/>
    <property type="match status" value="1"/>
</dbReference>
<dbReference type="Gene3D" id="3.40.50.1010">
    <property type="entry name" value="5'-nuclease"/>
    <property type="match status" value="1"/>
</dbReference>
<reference evidence="2 3" key="1">
    <citation type="submission" date="2017-04" db="EMBL/GenBank/DDBJ databases">
        <title>Draft Aigarchaeota genome from a New Zealand hot spring.</title>
        <authorList>
            <person name="Reysenbach A.-L."/>
            <person name="Donaho J.A."/>
            <person name="Gerhart J."/>
            <person name="Kelley J.F."/>
            <person name="Kouba K."/>
            <person name="Podar M."/>
            <person name="Stott M."/>
        </authorList>
    </citation>
    <scope>NUCLEOTIDE SEQUENCE [LARGE SCALE GENOMIC DNA]</scope>
    <source>
        <strain evidence="2">NZ13_MG1</strain>
    </source>
</reference>
<sequence length="140" mass="16213">MPSQMKRRFVDSNIFIYILLKDPRYGTACLRMLERIEKGEDEGVTSTLVVSQVIAHLARRGKDEAIKLFIDYIQEAGIAVMETTFLDFVEAVAEMNRLNLSCSMWDDLVLACQMRRGKVQEIYTNDRDFEKIGWVKPIFP</sequence>
<gene>
    <name evidence="2" type="ORF">B9J98_00155</name>
</gene>
<protein>
    <recommendedName>
        <fullName evidence="1">PIN domain-containing protein</fullName>
    </recommendedName>
</protein>
<accession>A0A2R7YAG1</accession>
<dbReference type="PANTHER" id="PTHR38826:SF5">
    <property type="entry name" value="RIBONUCLEASE VAPC13"/>
    <property type="match status" value="1"/>
</dbReference>
<dbReference type="InterPro" id="IPR029060">
    <property type="entry name" value="PIN-like_dom_sf"/>
</dbReference>
<organism evidence="2 3">
    <name type="scientific">Candidatus Terraquivivens tikiterensis</name>
    <dbReference type="NCBI Taxonomy" id="1980982"/>
    <lineage>
        <taxon>Archaea</taxon>
        <taxon>Nitrososphaerota</taxon>
        <taxon>Candidatus Wolframiiraptoraceae</taxon>
        <taxon>Candidatus Terraquivivens</taxon>
    </lineage>
</organism>
<dbReference type="Proteomes" id="UP000244066">
    <property type="component" value="Unassembled WGS sequence"/>
</dbReference>
<dbReference type="Pfam" id="PF01850">
    <property type="entry name" value="PIN"/>
    <property type="match status" value="1"/>
</dbReference>
<name>A0A2R7YAG1_9ARCH</name>